<dbReference type="GeneID" id="54403114"/>
<accession>A0A6A6AFK6</accession>
<dbReference type="RefSeq" id="XP_033524470.1">
    <property type="nucleotide sequence ID" value="XM_033662682.1"/>
</dbReference>
<keyword evidence="2" id="KW-1185">Reference proteome</keyword>
<evidence type="ECO:0000313" key="2">
    <source>
        <dbReference type="Proteomes" id="UP000799771"/>
    </source>
</evidence>
<dbReference type="AlphaFoldDB" id="A0A6A6AFK6"/>
<sequence>MGEILQDTEFQVAVRSEIVEANVSDGGGIVPNTIAFAYDKTSNPCTLRKFLVDLYALTVDAQWLKCGTVPHLFLVDMAQSFLEKSRELRAGEDVWMVLTAAGCLELDGESSGDSWEAEH</sequence>
<dbReference type="OrthoDB" id="8062037at2759"/>
<proteinExistence type="predicted"/>
<dbReference type="Proteomes" id="UP000799771">
    <property type="component" value="Unassembled WGS sequence"/>
</dbReference>
<gene>
    <name evidence="1" type="ORF">P153DRAFT_230514</name>
</gene>
<evidence type="ECO:0000313" key="1">
    <source>
        <dbReference type="EMBL" id="KAF2130083.1"/>
    </source>
</evidence>
<dbReference type="EMBL" id="ML977505">
    <property type="protein sequence ID" value="KAF2130083.1"/>
    <property type="molecule type" value="Genomic_DNA"/>
</dbReference>
<reference evidence="1" key="1">
    <citation type="journal article" date="2020" name="Stud. Mycol.">
        <title>101 Dothideomycetes genomes: a test case for predicting lifestyles and emergence of pathogens.</title>
        <authorList>
            <person name="Haridas S."/>
            <person name="Albert R."/>
            <person name="Binder M."/>
            <person name="Bloem J."/>
            <person name="Labutti K."/>
            <person name="Salamov A."/>
            <person name="Andreopoulos B."/>
            <person name="Baker S."/>
            <person name="Barry K."/>
            <person name="Bills G."/>
            <person name="Bluhm B."/>
            <person name="Cannon C."/>
            <person name="Castanera R."/>
            <person name="Culley D."/>
            <person name="Daum C."/>
            <person name="Ezra D."/>
            <person name="Gonzalez J."/>
            <person name="Henrissat B."/>
            <person name="Kuo A."/>
            <person name="Liang C."/>
            <person name="Lipzen A."/>
            <person name="Lutzoni F."/>
            <person name="Magnuson J."/>
            <person name="Mondo S."/>
            <person name="Nolan M."/>
            <person name="Ohm R."/>
            <person name="Pangilinan J."/>
            <person name="Park H.-J."/>
            <person name="Ramirez L."/>
            <person name="Alfaro M."/>
            <person name="Sun H."/>
            <person name="Tritt A."/>
            <person name="Yoshinaga Y."/>
            <person name="Zwiers L.-H."/>
            <person name="Turgeon B."/>
            <person name="Goodwin S."/>
            <person name="Spatafora J."/>
            <person name="Crous P."/>
            <person name="Grigoriev I."/>
        </authorList>
    </citation>
    <scope>NUCLEOTIDE SEQUENCE</scope>
    <source>
        <strain evidence="1">CBS 119687</strain>
    </source>
</reference>
<name>A0A6A6AFK6_9PLEO</name>
<protein>
    <submittedName>
        <fullName evidence="1">Uncharacterized protein</fullName>
    </submittedName>
</protein>
<organism evidence="1 2">
    <name type="scientific">Dothidotthia symphoricarpi CBS 119687</name>
    <dbReference type="NCBI Taxonomy" id="1392245"/>
    <lineage>
        <taxon>Eukaryota</taxon>
        <taxon>Fungi</taxon>
        <taxon>Dikarya</taxon>
        <taxon>Ascomycota</taxon>
        <taxon>Pezizomycotina</taxon>
        <taxon>Dothideomycetes</taxon>
        <taxon>Pleosporomycetidae</taxon>
        <taxon>Pleosporales</taxon>
        <taxon>Dothidotthiaceae</taxon>
        <taxon>Dothidotthia</taxon>
    </lineage>
</organism>